<dbReference type="AlphaFoldDB" id="A0A2I8EUY7"/>
<evidence type="ECO:0000313" key="2">
    <source>
        <dbReference type="Proteomes" id="UP000243502"/>
    </source>
</evidence>
<evidence type="ECO:0000313" key="1">
    <source>
        <dbReference type="EMBL" id="AUT63376.1"/>
    </source>
</evidence>
<protein>
    <submittedName>
        <fullName evidence="1">Uncharacterized protein</fullName>
    </submittedName>
</protein>
<sequence length="75" mass="8068">MTARAAFDAAAARSALHCGFAQNPVPGHFAALIYAMLLHVYCASTMRASPCFEPGINYHKRTESTGPRASEETQP</sequence>
<proteinExistence type="predicted"/>
<organism evidence="1 2">
    <name type="scientific">Paraburkholderia terrae</name>
    <dbReference type="NCBI Taxonomy" id="311230"/>
    <lineage>
        <taxon>Bacteria</taxon>
        <taxon>Pseudomonadati</taxon>
        <taxon>Pseudomonadota</taxon>
        <taxon>Betaproteobacteria</taxon>
        <taxon>Burkholderiales</taxon>
        <taxon>Burkholderiaceae</taxon>
        <taxon>Paraburkholderia</taxon>
    </lineage>
</organism>
<dbReference type="KEGG" id="pter:C2L65_28035"/>
<dbReference type="EMBL" id="CP026112">
    <property type="protein sequence ID" value="AUT63376.1"/>
    <property type="molecule type" value="Genomic_DNA"/>
</dbReference>
<reference evidence="1 2" key="1">
    <citation type="submission" date="2018-01" db="EMBL/GenBank/DDBJ databases">
        <title>Species boundaries and ecological features among Paraburkholderia terrae DSMZ17804T, P. hospita DSMZ17164T and P. caribensis DSMZ13236T.</title>
        <authorList>
            <person name="Pratama A.A."/>
        </authorList>
    </citation>
    <scope>NUCLEOTIDE SEQUENCE [LARGE SCALE GENOMIC DNA]</scope>
    <source>
        <strain evidence="1 2">DSM 17804</strain>
    </source>
</reference>
<gene>
    <name evidence="1" type="ORF">C2L65_28035</name>
</gene>
<name>A0A2I8EUY7_9BURK</name>
<dbReference type="Proteomes" id="UP000243502">
    <property type="component" value="Chromosome 2"/>
</dbReference>
<accession>A0A2I8EUY7</accession>